<proteinExistence type="predicted"/>
<reference evidence="1 2" key="1">
    <citation type="submission" date="2020-12" db="EMBL/GenBank/DDBJ databases">
        <title>Concerted genomic and epigenomic changes stabilize Arabidopsis allopolyploids.</title>
        <authorList>
            <person name="Chen Z."/>
        </authorList>
    </citation>
    <scope>NUCLEOTIDE SEQUENCE [LARGE SCALE GENOMIC DNA]</scope>
    <source>
        <strain evidence="1">Allo738</strain>
        <tissue evidence="1">Leaf</tissue>
    </source>
</reference>
<dbReference type="AlphaFoldDB" id="A0A8T1Z1L8"/>
<evidence type="ECO:0000313" key="1">
    <source>
        <dbReference type="EMBL" id="KAG7552740.1"/>
    </source>
</evidence>
<organism evidence="1 2">
    <name type="scientific">Arabidopsis thaliana x Arabidopsis arenosa</name>
    <dbReference type="NCBI Taxonomy" id="1240361"/>
    <lineage>
        <taxon>Eukaryota</taxon>
        <taxon>Viridiplantae</taxon>
        <taxon>Streptophyta</taxon>
        <taxon>Embryophyta</taxon>
        <taxon>Tracheophyta</taxon>
        <taxon>Spermatophyta</taxon>
        <taxon>Magnoliopsida</taxon>
        <taxon>eudicotyledons</taxon>
        <taxon>Gunneridae</taxon>
        <taxon>Pentapetalae</taxon>
        <taxon>rosids</taxon>
        <taxon>malvids</taxon>
        <taxon>Brassicales</taxon>
        <taxon>Brassicaceae</taxon>
        <taxon>Camelineae</taxon>
        <taxon>Arabidopsis</taxon>
    </lineage>
</organism>
<protein>
    <submittedName>
        <fullName evidence="1">Uncharacterized protein</fullName>
    </submittedName>
</protein>
<keyword evidence="2" id="KW-1185">Reference proteome</keyword>
<comment type="caution">
    <text evidence="1">The sequence shown here is derived from an EMBL/GenBank/DDBJ whole genome shotgun (WGS) entry which is preliminary data.</text>
</comment>
<gene>
    <name evidence="1" type="ORF">ISN45_Aa06g033270</name>
</gene>
<accession>A0A8T1Z1L8</accession>
<sequence length="106" mass="11768">MCWVFHGNLSFGHLNFMVVVQLEEQVSFLMADSSGRLQLVPVSENSEKGEDVSESSKGSVVSRNWLNEGEIAVSVITRGNLVAFFSKNRCVLVVESRGGNRRDIFC</sequence>
<dbReference type="EMBL" id="JAEFBK010000011">
    <property type="protein sequence ID" value="KAG7552740.1"/>
    <property type="molecule type" value="Genomic_DNA"/>
</dbReference>
<dbReference type="Proteomes" id="UP000694240">
    <property type="component" value="Chromosome 11"/>
</dbReference>
<name>A0A8T1Z1L8_9BRAS</name>
<evidence type="ECO:0000313" key="2">
    <source>
        <dbReference type="Proteomes" id="UP000694240"/>
    </source>
</evidence>